<dbReference type="SUPFAM" id="SSF53067">
    <property type="entry name" value="Actin-like ATPase domain"/>
    <property type="match status" value="1"/>
</dbReference>
<feature type="compositionally biased region" description="Basic residues" evidence="1">
    <location>
        <begin position="766"/>
        <end position="778"/>
    </location>
</feature>
<evidence type="ECO:0000313" key="3">
    <source>
        <dbReference type="Proteomes" id="UP001146793"/>
    </source>
</evidence>
<feature type="compositionally biased region" description="Basic and acidic residues" evidence="1">
    <location>
        <begin position="779"/>
        <end position="826"/>
    </location>
</feature>
<feature type="region of interest" description="Disordered" evidence="1">
    <location>
        <begin position="186"/>
        <end position="207"/>
    </location>
</feature>
<dbReference type="InterPro" id="IPR043129">
    <property type="entry name" value="ATPase_NBD"/>
</dbReference>
<name>A0AAV7ZYV6_9EUKA</name>
<gene>
    <name evidence="2" type="ORF">M0812_10968</name>
</gene>
<accession>A0AAV7ZYV6</accession>
<feature type="compositionally biased region" description="Low complexity" evidence="1">
    <location>
        <begin position="196"/>
        <end position="207"/>
    </location>
</feature>
<dbReference type="Proteomes" id="UP001146793">
    <property type="component" value="Unassembled WGS sequence"/>
</dbReference>
<feature type="region of interest" description="Disordered" evidence="1">
    <location>
        <begin position="727"/>
        <end position="853"/>
    </location>
</feature>
<feature type="compositionally biased region" description="Basic residues" evidence="1">
    <location>
        <begin position="744"/>
        <end position="759"/>
    </location>
</feature>
<evidence type="ECO:0000313" key="2">
    <source>
        <dbReference type="EMBL" id="KAJ3445104.1"/>
    </source>
</evidence>
<reference evidence="2" key="1">
    <citation type="submission" date="2022-08" db="EMBL/GenBank/DDBJ databases">
        <title>Novel sulphate-reducing endosymbionts in the free-living metamonad Anaeramoeba.</title>
        <authorList>
            <person name="Jerlstrom-Hultqvist J."/>
            <person name="Cepicka I."/>
            <person name="Gallot-Lavallee L."/>
            <person name="Salas-Leiva D."/>
            <person name="Curtis B.A."/>
            <person name="Zahonova K."/>
            <person name="Pipaliya S."/>
            <person name="Dacks J."/>
            <person name="Roger A.J."/>
        </authorList>
    </citation>
    <scope>NUCLEOTIDE SEQUENCE</scope>
    <source>
        <strain evidence="2">Busselton2</strain>
    </source>
</reference>
<proteinExistence type="predicted"/>
<comment type="caution">
    <text evidence="2">The sequence shown here is derived from an EMBL/GenBank/DDBJ whole genome shotgun (WGS) entry which is preliminary data.</text>
</comment>
<dbReference type="AlphaFoldDB" id="A0AAV7ZYV6"/>
<evidence type="ECO:0000256" key="1">
    <source>
        <dbReference type="SAM" id="MobiDB-lite"/>
    </source>
</evidence>
<sequence>MTDNVKYICGIDFGSDKTGFGFISIGSKGKQELQQSPQEQEPNYDIIPRSERIKTNSSILFSINNKGQLIKPIEWGSVAIRKHQQAESLSGNLGVELFTDLKGSLLKERLTIRSVGGREFDLFEVLVGIPNNYRYITIRQLRLVFKQSGFIKNLDDNQHLLFVTESIASSIWTLNQKLKDNYFNQQKNESKKKAKNNTNNKTNTRNNMSKDNLNSLLVISVGARTTNCIKVKQIKKIPINGELKGKYSSLNQIILQPKSIQIENSPQNNVIGAYDCDYNFRKFLERLFKIKYPLNQYSGDYNFIQKQWEEIKKKMNPKWRFQNKFEILNIPIEIISKEDLKSSIKEFHNEIEKNNEENNFENFLKTKFKRSHLFNNKKNEYNKNGNHIEIENGNGNGNENGNEKTKGNRNGNLQLGGSNCKKWDSQFPTVELKISRRMLYSFSYNLQEEISNFVGEITNQNKEILVDNTEIVCIGGFSNSNLLKHLMRRQFNFVSKDQKKTTLNFDEYYSDGAVIKGSIIFGLYRNIITNQKKSKTIGFTKLKSILAETNKKEESNSVRNISNDQIFEESFQVIINKNQSYPINKKFKFEMEINILKFPELICLISTSQSGVSKDLIYDTTCNDQLLFEHQMKMSLNLTESFQNLNNNIPKSHLIKLQFEFSFIGAEMIVKLRDLVNNVVLPVSTKYNYAEFWNKIKTLHYSAIKKKYKHFLNNDMDNYYHNKIKNHLKSNNKQKNKDESEDKHRHKHRHKHKHKNKNKNKNEDKHKHKHKKNSKSKSKGQDYGKAKGEDKDKFKTQSQNNDDKEISETGVECDKTKEKREKKIQDNQDNIGKKKFLNNGENSNDDVSDNNKIHLVPLEISKEGGKKELDNK</sequence>
<protein>
    <submittedName>
        <fullName evidence="2">Retinoblastoma-binding protein</fullName>
    </submittedName>
</protein>
<organism evidence="2 3">
    <name type="scientific">Anaeramoeba flamelloides</name>
    <dbReference type="NCBI Taxonomy" id="1746091"/>
    <lineage>
        <taxon>Eukaryota</taxon>
        <taxon>Metamonada</taxon>
        <taxon>Anaeramoebidae</taxon>
        <taxon>Anaeramoeba</taxon>
    </lineage>
</organism>
<dbReference type="EMBL" id="JANTQA010000023">
    <property type="protein sequence ID" value="KAJ3445104.1"/>
    <property type="molecule type" value="Genomic_DNA"/>
</dbReference>